<keyword evidence="5 10" id="KW-1133">Transmembrane helix</keyword>
<reference evidence="11 12" key="1">
    <citation type="journal article" date="2019" name="ISME J.">
        <title>Genome analyses of uncultured TG2/ZB3 bacteria in 'Margulisbacteria' specifically attached to ectosymbiotic spirochetes of protists in the termite gut.</title>
        <authorList>
            <person name="Utami Y.D."/>
            <person name="Kuwahara H."/>
            <person name="Igai K."/>
            <person name="Murakami T."/>
            <person name="Sugaya K."/>
            <person name="Morikawa T."/>
            <person name="Nagura Y."/>
            <person name="Yuki M."/>
            <person name="Deevong P."/>
            <person name="Inoue T."/>
            <person name="Kihara K."/>
            <person name="Lo N."/>
            <person name="Yamada A."/>
            <person name="Ohkuma M."/>
            <person name="Hongoh Y."/>
        </authorList>
    </citation>
    <scope>NUCLEOTIDE SEQUENCE [LARGE SCALE GENOMIC DNA]</scope>
    <source>
        <strain evidence="11">NkOx7-01</strain>
    </source>
</reference>
<dbReference type="NCBIfam" id="TIGR00023">
    <property type="entry name" value="glycerol-3-phosphate 1-O-acyltransferase PlsY"/>
    <property type="match status" value="1"/>
</dbReference>
<dbReference type="Pfam" id="PF02660">
    <property type="entry name" value="G3P_acyltransf"/>
    <property type="match status" value="1"/>
</dbReference>
<evidence type="ECO:0000313" key="12">
    <source>
        <dbReference type="Proteomes" id="UP000269352"/>
    </source>
</evidence>
<keyword evidence="4 10" id="KW-0812">Transmembrane</keyword>
<evidence type="ECO:0000256" key="10">
    <source>
        <dbReference type="HAMAP-Rule" id="MF_01043"/>
    </source>
</evidence>
<evidence type="ECO:0000256" key="6">
    <source>
        <dbReference type="ARBA" id="ARBA00023098"/>
    </source>
</evidence>
<feature type="transmembrane region" description="Helical" evidence="10">
    <location>
        <begin position="12"/>
        <end position="30"/>
    </location>
</feature>
<dbReference type="InterPro" id="IPR003811">
    <property type="entry name" value="G3P_acylTferase_PlsY"/>
</dbReference>
<feature type="transmembrane region" description="Helical" evidence="10">
    <location>
        <begin position="124"/>
        <end position="143"/>
    </location>
</feature>
<accession>A0A388TAQ8</accession>
<keyword evidence="7 10" id="KW-0472">Membrane</keyword>
<evidence type="ECO:0000256" key="5">
    <source>
        <dbReference type="ARBA" id="ARBA00022989"/>
    </source>
</evidence>
<dbReference type="GO" id="GO:0008654">
    <property type="term" value="P:phospholipid biosynthetic process"/>
    <property type="evidence" value="ECO:0007669"/>
    <property type="project" value="UniProtKB-UniRule"/>
</dbReference>
<comment type="similarity">
    <text evidence="10">Belongs to the PlsY family.</text>
</comment>
<comment type="function">
    <text evidence="10">Catalyzes the transfer of an acyl group from acyl-phosphate (acyl-PO(4)) to glycerol-3-phosphate (G3P) to form lysophosphatidic acid (LPA). This enzyme utilizes acyl-phosphate as fatty acyl donor, but not acyl-CoA or acyl-ACP.</text>
</comment>
<comment type="subunit">
    <text evidence="10">Probably interacts with PlsX.</text>
</comment>
<keyword evidence="12" id="KW-1185">Reference proteome</keyword>
<feature type="transmembrane region" description="Helical" evidence="10">
    <location>
        <begin position="90"/>
        <end position="112"/>
    </location>
</feature>
<keyword evidence="3 10" id="KW-0808">Transferase</keyword>
<evidence type="ECO:0000256" key="1">
    <source>
        <dbReference type="ARBA" id="ARBA00022475"/>
    </source>
</evidence>
<sequence length="210" mass="22112">MLNFPVTLNAPLVFLAAYLLGALPFGVITAKLRGVDIFQVGSGSTGATNVIRACGKWCGLAVFTLDVAKGALAAYLGLLFFPVAADPRNAWLVIICGFLALVGHSASVFIGFRGGKSAATGLGVALALDWRIFLAVAVFTLLVRQITGYQSVASLSAGLLALILFLLFSPYPAYQLLTLTGVVFVWIKHIPNIQRLAAGTETKITGRQNG</sequence>
<evidence type="ECO:0000256" key="9">
    <source>
        <dbReference type="ARBA" id="ARBA00023264"/>
    </source>
</evidence>
<evidence type="ECO:0000256" key="8">
    <source>
        <dbReference type="ARBA" id="ARBA00023209"/>
    </source>
</evidence>
<keyword evidence="6 10" id="KW-0443">Lipid metabolism</keyword>
<dbReference type="EC" id="2.3.1.275" evidence="10"/>
<dbReference type="PANTHER" id="PTHR30309">
    <property type="entry name" value="INNER MEMBRANE PROTEIN YGIH"/>
    <property type="match status" value="1"/>
</dbReference>
<dbReference type="UniPathway" id="UPA00085"/>
<evidence type="ECO:0000313" key="11">
    <source>
        <dbReference type="EMBL" id="GBR73835.1"/>
    </source>
</evidence>
<proteinExistence type="inferred from homology"/>
<evidence type="ECO:0000256" key="4">
    <source>
        <dbReference type="ARBA" id="ARBA00022692"/>
    </source>
</evidence>
<dbReference type="PANTHER" id="PTHR30309:SF0">
    <property type="entry name" value="GLYCEROL-3-PHOSPHATE ACYLTRANSFERASE-RELATED"/>
    <property type="match status" value="1"/>
</dbReference>
<dbReference type="GO" id="GO:0005886">
    <property type="term" value="C:plasma membrane"/>
    <property type="evidence" value="ECO:0007669"/>
    <property type="project" value="UniProtKB-SubCell"/>
</dbReference>
<keyword evidence="11" id="KW-0012">Acyltransferase</keyword>
<evidence type="ECO:0000256" key="3">
    <source>
        <dbReference type="ARBA" id="ARBA00022679"/>
    </source>
</evidence>
<protein>
    <recommendedName>
        <fullName evidence="10">Glycerol-3-phosphate acyltransferase</fullName>
    </recommendedName>
    <alternativeName>
        <fullName evidence="10">Acyl-PO4 G3P acyltransferase</fullName>
    </alternativeName>
    <alternativeName>
        <fullName evidence="10">Acyl-phosphate--glycerol-3-phosphate acyltransferase</fullName>
    </alternativeName>
    <alternativeName>
        <fullName evidence="10">G3P acyltransferase</fullName>
        <shortName evidence="10">GPAT</shortName>
        <ecNumber evidence="10">2.3.1.275</ecNumber>
    </alternativeName>
    <alternativeName>
        <fullName evidence="10">Lysophosphatidic acid synthase</fullName>
        <shortName evidence="10">LPA synthase</shortName>
    </alternativeName>
</protein>
<dbReference type="SMART" id="SM01207">
    <property type="entry name" value="G3P_acyltransf"/>
    <property type="match status" value="1"/>
</dbReference>
<dbReference type="GO" id="GO:0043772">
    <property type="term" value="F:acyl-phosphate glycerol-3-phosphate acyltransferase activity"/>
    <property type="evidence" value="ECO:0007669"/>
    <property type="project" value="UniProtKB-UniRule"/>
</dbReference>
<dbReference type="Proteomes" id="UP000269352">
    <property type="component" value="Unassembled WGS sequence"/>
</dbReference>
<comment type="subcellular location">
    <subcellularLocation>
        <location evidence="10">Cell membrane</location>
        <topology evidence="10">Multi-pass membrane protein</topology>
    </subcellularLocation>
</comment>
<keyword evidence="8 10" id="KW-0594">Phospholipid biosynthesis</keyword>
<comment type="pathway">
    <text evidence="10">Lipid metabolism; phospholipid metabolism.</text>
</comment>
<keyword evidence="1 10" id="KW-1003">Cell membrane</keyword>
<organism evidence="11 12">
    <name type="scientific">Termititenax aidoneus</name>
    <dbReference type="NCBI Taxonomy" id="2218524"/>
    <lineage>
        <taxon>Bacteria</taxon>
        <taxon>Bacillati</taxon>
        <taxon>Candidatus Margulisiibacteriota</taxon>
        <taxon>Candidatus Termititenacia</taxon>
        <taxon>Candidatus Termititenacales</taxon>
        <taxon>Candidatus Termititenacaceae</taxon>
        <taxon>Candidatus Termititenax</taxon>
    </lineage>
</organism>
<gene>
    <name evidence="10 11" type="primary">plsY</name>
    <name evidence="11" type="ORF">NO1_1117</name>
</gene>
<dbReference type="HAMAP" id="MF_01043">
    <property type="entry name" value="PlsY"/>
    <property type="match status" value="1"/>
</dbReference>
<keyword evidence="9 10" id="KW-1208">Phospholipid metabolism</keyword>
<feature type="transmembrane region" description="Helical" evidence="10">
    <location>
        <begin position="149"/>
        <end position="168"/>
    </location>
</feature>
<dbReference type="AlphaFoldDB" id="A0A388TAQ8"/>
<evidence type="ECO:0000256" key="2">
    <source>
        <dbReference type="ARBA" id="ARBA00022516"/>
    </source>
</evidence>
<keyword evidence="2 10" id="KW-0444">Lipid biosynthesis</keyword>
<dbReference type="EMBL" id="BGZN01000021">
    <property type="protein sequence ID" value="GBR73835.1"/>
    <property type="molecule type" value="Genomic_DNA"/>
</dbReference>
<feature type="transmembrane region" description="Helical" evidence="10">
    <location>
        <begin position="60"/>
        <end position="84"/>
    </location>
</feature>
<evidence type="ECO:0000256" key="7">
    <source>
        <dbReference type="ARBA" id="ARBA00023136"/>
    </source>
</evidence>
<comment type="catalytic activity">
    <reaction evidence="10">
        <text>an acyl phosphate + sn-glycerol 3-phosphate = a 1-acyl-sn-glycero-3-phosphate + phosphate</text>
        <dbReference type="Rhea" id="RHEA:34075"/>
        <dbReference type="ChEBI" id="CHEBI:43474"/>
        <dbReference type="ChEBI" id="CHEBI:57597"/>
        <dbReference type="ChEBI" id="CHEBI:57970"/>
        <dbReference type="ChEBI" id="CHEBI:59918"/>
        <dbReference type="EC" id="2.3.1.275"/>
    </reaction>
</comment>
<comment type="caution">
    <text evidence="11">The sequence shown here is derived from an EMBL/GenBank/DDBJ whole genome shotgun (WGS) entry which is preliminary data.</text>
</comment>
<name>A0A388TAQ8_TERA1</name>